<reference evidence="3 6" key="1">
    <citation type="submission" date="2021-06" db="EMBL/GenBank/DDBJ databases">
        <title>Collection of gut derived symbiotic bacterial strains cultured from healthy donors.</title>
        <authorList>
            <person name="Lin H."/>
            <person name="Littmann E."/>
            <person name="Pamer E.G."/>
        </authorList>
    </citation>
    <scope>NUCLEOTIDE SEQUENCE</scope>
    <source>
        <strain evidence="4 6">MSK.21.70</strain>
        <strain evidence="3">MSK.21.82</strain>
    </source>
</reference>
<gene>
    <name evidence="3" type="ORF">KSV97_08305</name>
    <name evidence="4" type="ORF">KSW06_08170</name>
</gene>
<dbReference type="GO" id="GO:0080146">
    <property type="term" value="F:L-cysteine desulfhydrase activity"/>
    <property type="evidence" value="ECO:0007669"/>
    <property type="project" value="TreeGrafter"/>
</dbReference>
<proteinExistence type="inferred from homology"/>
<evidence type="ECO:0000256" key="1">
    <source>
        <dbReference type="HAMAP-Rule" id="MF_01845"/>
    </source>
</evidence>
<keyword evidence="6" id="KW-1185">Reference proteome</keyword>
<comment type="caution">
    <text evidence="3">The sequence shown here is derived from an EMBL/GenBank/DDBJ whole genome shotgun (WGS) entry which is preliminary data.</text>
</comment>
<organism evidence="3 5">
    <name type="scientific">Catenibacterium mitsuokai</name>
    <dbReference type="NCBI Taxonomy" id="100886"/>
    <lineage>
        <taxon>Bacteria</taxon>
        <taxon>Bacillati</taxon>
        <taxon>Bacillota</taxon>
        <taxon>Erysipelotrichia</taxon>
        <taxon>Erysipelotrichales</taxon>
        <taxon>Coprobacillaceae</taxon>
        <taxon>Catenibacterium</taxon>
    </lineage>
</organism>
<dbReference type="Proteomes" id="UP001196408">
    <property type="component" value="Unassembled WGS sequence"/>
</dbReference>
<keyword evidence="3" id="KW-0456">Lyase</keyword>
<comment type="similarity">
    <text evidence="1">Belongs to the UPF0597 family.</text>
</comment>
<dbReference type="RefSeq" id="WP_217747961.1">
    <property type="nucleotide sequence ID" value="NZ_JAHOEB010000054.1"/>
</dbReference>
<evidence type="ECO:0000313" key="6">
    <source>
        <dbReference type="Proteomes" id="UP001197492"/>
    </source>
</evidence>
<dbReference type="AlphaFoldDB" id="A0AAW4N1Y2"/>
<dbReference type="InterPro" id="IPR021144">
    <property type="entry name" value="UPF0597"/>
</dbReference>
<dbReference type="PANTHER" id="PTHR30501">
    <property type="entry name" value="UPF0597 PROTEIN YHAM"/>
    <property type="match status" value="1"/>
</dbReference>
<dbReference type="Proteomes" id="UP001197492">
    <property type="component" value="Unassembled WGS sequence"/>
</dbReference>
<dbReference type="InterPro" id="IPR005130">
    <property type="entry name" value="Ser_deHydtase-like_asu"/>
</dbReference>
<evidence type="ECO:0000313" key="4">
    <source>
        <dbReference type="EMBL" id="MBV3393227.1"/>
    </source>
</evidence>
<evidence type="ECO:0000313" key="3">
    <source>
        <dbReference type="EMBL" id="MBV3383218.1"/>
    </source>
</evidence>
<name>A0AAW4N1Y2_9FIRM</name>
<accession>A0AAW4N1Y2</accession>
<dbReference type="PIRSF" id="PIRSF006054">
    <property type="entry name" value="UCP006054"/>
    <property type="match status" value="1"/>
</dbReference>
<feature type="domain" description="Serine dehydratase-like alpha subunit" evidence="2">
    <location>
        <begin position="88"/>
        <end position="413"/>
    </location>
</feature>
<dbReference type="Pfam" id="PF03313">
    <property type="entry name" value="SDH_alpha"/>
    <property type="match status" value="1"/>
</dbReference>
<dbReference type="HAMAP" id="MF_01845">
    <property type="entry name" value="UPF0597"/>
    <property type="match status" value="1"/>
</dbReference>
<sequence>MDKKLYETYVRILNKELVTAMGCTEPIAIAYAGSLARKTLGGMPNKILIEVSGNIIKNVKSVIVPHTHGNKGIETAACIGITGGDAEAELEVISHVTEEDIIAMTELMNSASIKVQPLESPYSLDIRLTVSNDEHEAMVHIAGTHTHIIEMTKDNETIVCGEALKQTIDEDYLTLTMHDIYTFAKEVEIDDVKELLDQMIECNTAIAQEGMHGDYGANIGKVIAIRKDLPSLLKAYAAAGSDARMNGCELPVVINSGSGNQGLTVSVPLIVYAEREHLDKEKLYRALVISNLTAIHLKTEIGRLSAFCGAVSAGAACGAGLAYLKDASEEVMNHTIVNALAITSGIICDGAKASCAAKIAVSVEAGILGYDMYMNGQQFYGGDGIISKGIENTIHNIGVLGSQGMASTDQEIIKIMCE</sequence>
<dbReference type="EMBL" id="JAHOEF010000056">
    <property type="protein sequence ID" value="MBV3383218.1"/>
    <property type="molecule type" value="Genomic_DNA"/>
</dbReference>
<evidence type="ECO:0000259" key="2">
    <source>
        <dbReference type="Pfam" id="PF03313"/>
    </source>
</evidence>
<evidence type="ECO:0000313" key="5">
    <source>
        <dbReference type="Proteomes" id="UP001196408"/>
    </source>
</evidence>
<dbReference type="GO" id="GO:0019450">
    <property type="term" value="P:L-cysteine catabolic process to pyruvate"/>
    <property type="evidence" value="ECO:0007669"/>
    <property type="project" value="TreeGrafter"/>
</dbReference>
<dbReference type="EMBL" id="JAHOEL010000054">
    <property type="protein sequence ID" value="MBV3393227.1"/>
    <property type="molecule type" value="Genomic_DNA"/>
</dbReference>
<dbReference type="PANTHER" id="PTHR30501:SF2">
    <property type="entry name" value="UPF0597 PROTEIN YHAM"/>
    <property type="match status" value="1"/>
</dbReference>
<protein>
    <recommendedName>
        <fullName evidence="1">UPF0597 protein KSV97_08305</fullName>
    </recommendedName>
</protein>